<gene>
    <name evidence="1" type="ORF">L2E82_36156</name>
</gene>
<keyword evidence="2" id="KW-1185">Reference proteome</keyword>
<accession>A0ACB9BQR0</accession>
<name>A0ACB9BQR0_CICIN</name>
<protein>
    <submittedName>
        <fullName evidence="1">Uncharacterized protein</fullName>
    </submittedName>
</protein>
<reference evidence="2" key="1">
    <citation type="journal article" date="2022" name="Mol. Ecol. Resour.">
        <title>The genomes of chicory, endive, great burdock and yacon provide insights into Asteraceae palaeo-polyploidization history and plant inulin production.</title>
        <authorList>
            <person name="Fan W."/>
            <person name="Wang S."/>
            <person name="Wang H."/>
            <person name="Wang A."/>
            <person name="Jiang F."/>
            <person name="Liu H."/>
            <person name="Zhao H."/>
            <person name="Xu D."/>
            <person name="Zhang Y."/>
        </authorList>
    </citation>
    <scope>NUCLEOTIDE SEQUENCE [LARGE SCALE GENOMIC DNA]</scope>
    <source>
        <strain evidence="2">cv. Punajuju</strain>
    </source>
</reference>
<dbReference type="EMBL" id="CM042014">
    <property type="protein sequence ID" value="KAI3724382.1"/>
    <property type="molecule type" value="Genomic_DNA"/>
</dbReference>
<sequence>MSSLDFTTAMSLIPGLPSSFTPPMSPSATRVSNWQQLNVPSLLFSGSSLQSSRLWSSLIAGDMNSHHDFEYVFTKSWTQSDDVKNREFKTCSAEANEADIVITYGSVGQSLSKVPIGSLGSQHSYGRVRGFGGCTVGPDGMLGPRTRVGERWRVASWGEGW</sequence>
<proteinExistence type="predicted"/>
<evidence type="ECO:0000313" key="2">
    <source>
        <dbReference type="Proteomes" id="UP001055811"/>
    </source>
</evidence>
<dbReference type="Proteomes" id="UP001055811">
    <property type="component" value="Linkage Group LG06"/>
</dbReference>
<organism evidence="1 2">
    <name type="scientific">Cichorium intybus</name>
    <name type="common">Chicory</name>
    <dbReference type="NCBI Taxonomy" id="13427"/>
    <lineage>
        <taxon>Eukaryota</taxon>
        <taxon>Viridiplantae</taxon>
        <taxon>Streptophyta</taxon>
        <taxon>Embryophyta</taxon>
        <taxon>Tracheophyta</taxon>
        <taxon>Spermatophyta</taxon>
        <taxon>Magnoliopsida</taxon>
        <taxon>eudicotyledons</taxon>
        <taxon>Gunneridae</taxon>
        <taxon>Pentapetalae</taxon>
        <taxon>asterids</taxon>
        <taxon>campanulids</taxon>
        <taxon>Asterales</taxon>
        <taxon>Asteraceae</taxon>
        <taxon>Cichorioideae</taxon>
        <taxon>Cichorieae</taxon>
        <taxon>Cichoriinae</taxon>
        <taxon>Cichorium</taxon>
    </lineage>
</organism>
<comment type="caution">
    <text evidence="1">The sequence shown here is derived from an EMBL/GenBank/DDBJ whole genome shotgun (WGS) entry which is preliminary data.</text>
</comment>
<reference evidence="1 2" key="2">
    <citation type="journal article" date="2022" name="Mol. Ecol. Resour.">
        <title>The genomes of chicory, endive, great burdock and yacon provide insights into Asteraceae paleo-polyploidization history and plant inulin production.</title>
        <authorList>
            <person name="Fan W."/>
            <person name="Wang S."/>
            <person name="Wang H."/>
            <person name="Wang A."/>
            <person name="Jiang F."/>
            <person name="Liu H."/>
            <person name="Zhao H."/>
            <person name="Xu D."/>
            <person name="Zhang Y."/>
        </authorList>
    </citation>
    <scope>NUCLEOTIDE SEQUENCE [LARGE SCALE GENOMIC DNA]</scope>
    <source>
        <strain evidence="2">cv. Punajuju</strain>
        <tissue evidence="1">Leaves</tissue>
    </source>
</reference>
<evidence type="ECO:0000313" key="1">
    <source>
        <dbReference type="EMBL" id="KAI3724382.1"/>
    </source>
</evidence>